<dbReference type="SUPFAM" id="SSF53720">
    <property type="entry name" value="ALDH-like"/>
    <property type="match status" value="1"/>
</dbReference>
<protein>
    <recommendedName>
        <fullName evidence="4">Succinate-semialdehyde dehydrogenase, mitochondrial</fullName>
        <ecNumber evidence="9">1.2.1.16</ecNumber>
        <ecNumber evidence="3">1.2.1.24</ecNumber>
    </recommendedName>
    <alternativeName>
        <fullName evidence="6">NAD(+)-dependent succinic semialdehyde dehydrogenase</fullName>
    </alternativeName>
</protein>
<evidence type="ECO:0000256" key="6">
    <source>
        <dbReference type="ARBA" id="ARBA00030806"/>
    </source>
</evidence>
<evidence type="ECO:0000256" key="7">
    <source>
        <dbReference type="ARBA" id="ARBA00050387"/>
    </source>
</evidence>
<evidence type="ECO:0000256" key="10">
    <source>
        <dbReference type="PROSITE-ProRule" id="PRU10007"/>
    </source>
</evidence>
<evidence type="ECO:0000256" key="12">
    <source>
        <dbReference type="SAM" id="MobiDB-lite"/>
    </source>
</evidence>
<proteinExistence type="inferred from homology"/>
<dbReference type="FunFam" id="3.40.605.10:FF:000005">
    <property type="entry name" value="Succinate-semialdehyde dehydrogenase I"/>
    <property type="match status" value="1"/>
</dbReference>
<dbReference type="InterPro" id="IPR016160">
    <property type="entry name" value="Ald_DH_CS_CYS"/>
</dbReference>
<evidence type="ECO:0000256" key="4">
    <source>
        <dbReference type="ARBA" id="ARBA00019842"/>
    </source>
</evidence>
<dbReference type="InterPro" id="IPR050740">
    <property type="entry name" value="Aldehyde_DH_Superfamily"/>
</dbReference>
<dbReference type="FunFam" id="3.40.309.10:FF:000004">
    <property type="entry name" value="Succinate-semialdehyde dehydrogenase I"/>
    <property type="match status" value="1"/>
</dbReference>
<comment type="caution">
    <text evidence="14">The sequence shown here is derived from an EMBL/GenBank/DDBJ whole genome shotgun (WGS) entry which is preliminary data.</text>
</comment>
<sequence length="900" mass="96746">MSFLSASRLAVGSRRAAPAILSLSHVRFTSGIVPKVPKLRDPSLLKENVCYVNGEWVPAESGKTFQVHDPSTGKPIGSCPEFDGKDTEAAIAAAAAAFEPFRNKTGRERSKLLRTWYDLMVENAEDLATIITWENGKPLADAKGEVTYAANFFEWFSEEAPRIYGDTIPASVHGNRVWTIKEPVGVCGLITPWNFPAAMVTRKIGPALATGCTVVCKSPGETPFTSLALAELAHRAGVPRGVVNVVTAAGNTAVVGEMLATHPTVRKLSFTGSTGVGKLLMRQASGTLKKLSLELGGNAPFIVFDDADVDAAVAGAVASKFRSSGQTCVCANRIYVQRGIYDRFAEAFAAKVRAFKVGNGFDEGVTHGPLIHDRAVGKVEQHVRDAQEKGAKVVVGGQTLPKLGSNYFQPTVMTGMTPDMAMANEETFGPVAGLFPFDTEEEVVRMANTTEVGLAGYFFSRDLQRVHRIAEHLEVGMVGVNTGLISDPAAPFGGVKESGFGREGSLYGIAEYQITKMITRYFIELDHNEQQICNSSTPRTYFSTTPRAQAQDDDEPSRRQRSAAAASRLGTLKFSEARKPSGGLVDARTAGADPGAAGGGAKVINLRSLRSSLGPGGLRAPRFGGQQGNGGFRDRGGSVSERGSGNHGGLQGRSGFRGPRGVGGPGRLGAGGTRTGRPSGGPGRLRRGTPGDEEGRESRDEEKEREAKEKQMEDDWAREYEALDLKQEQGTVRKYTPTLTLESLRGYGPAVASDSALGRVETALRAMRIMAGSRPFNSTSSFAHDVHDDWQTYAAEKKPLFFDTMEEREWVQQYGPGRLKRLQPPSDVTKKAILHVTIAGKYDAPKFAEVGDTETMMAKYHAREGTYTLSDGKAFDEKVLSLLPRTAQAGRQPAVDEKTA</sequence>
<feature type="domain" description="Aldehyde dehydrogenase" evidence="13">
    <location>
        <begin position="56"/>
        <end position="517"/>
    </location>
</feature>
<comment type="catalytic activity">
    <reaction evidence="7">
        <text>succinate semialdehyde + NADP(+) + H2O = succinate + NADPH + 2 H(+)</text>
        <dbReference type="Rhea" id="RHEA:13213"/>
        <dbReference type="ChEBI" id="CHEBI:15377"/>
        <dbReference type="ChEBI" id="CHEBI:15378"/>
        <dbReference type="ChEBI" id="CHEBI:30031"/>
        <dbReference type="ChEBI" id="CHEBI:57706"/>
        <dbReference type="ChEBI" id="CHEBI:57783"/>
        <dbReference type="ChEBI" id="CHEBI:58349"/>
        <dbReference type="EC" id="1.2.1.16"/>
    </reaction>
</comment>
<dbReference type="EC" id="1.2.1.16" evidence="9"/>
<feature type="compositionally biased region" description="Gly residues" evidence="12">
    <location>
        <begin position="658"/>
        <end position="683"/>
    </location>
</feature>
<dbReference type="CDD" id="cd07103">
    <property type="entry name" value="ALDH_F5_SSADH_GabD"/>
    <property type="match status" value="1"/>
</dbReference>
<evidence type="ECO:0000256" key="9">
    <source>
        <dbReference type="ARBA" id="ARBA00067047"/>
    </source>
</evidence>
<dbReference type="InterPro" id="IPR015590">
    <property type="entry name" value="Aldehyde_DH_dom"/>
</dbReference>
<reference evidence="14" key="1">
    <citation type="journal article" date="2023" name="Mol. Plant Microbe Interact.">
        <title>Elucidating the Obligate Nature and Biological Capacity of an Invasive Fungal Corn Pathogen.</title>
        <authorList>
            <person name="MacCready J.S."/>
            <person name="Roggenkamp E.M."/>
            <person name="Gdanetz K."/>
            <person name="Chilvers M.I."/>
        </authorList>
    </citation>
    <scope>NUCLEOTIDE SEQUENCE</scope>
    <source>
        <strain evidence="14">PM02</strain>
    </source>
</reference>
<evidence type="ECO:0000313" key="15">
    <source>
        <dbReference type="Proteomes" id="UP001217918"/>
    </source>
</evidence>
<dbReference type="InterPro" id="IPR010102">
    <property type="entry name" value="Succ_semiAld_DH"/>
</dbReference>
<feature type="region of interest" description="Disordered" evidence="12">
    <location>
        <begin position="615"/>
        <end position="715"/>
    </location>
</feature>
<feature type="active site" evidence="10">
    <location>
        <position position="294"/>
    </location>
</feature>
<keyword evidence="5 11" id="KW-0560">Oxidoreductase</keyword>
<dbReference type="PROSITE" id="PS00687">
    <property type="entry name" value="ALDEHYDE_DEHYDR_GLU"/>
    <property type="match status" value="1"/>
</dbReference>
<feature type="compositionally biased region" description="Polar residues" evidence="12">
    <location>
        <begin position="536"/>
        <end position="548"/>
    </location>
</feature>
<comment type="similarity">
    <text evidence="2 11">Belongs to the aldehyde dehydrogenase family.</text>
</comment>
<evidence type="ECO:0000256" key="5">
    <source>
        <dbReference type="ARBA" id="ARBA00023002"/>
    </source>
</evidence>
<comment type="catalytic activity">
    <reaction evidence="8">
        <text>succinate semialdehyde + NAD(+) + H2O = succinate + NADH + 2 H(+)</text>
        <dbReference type="Rhea" id="RHEA:13217"/>
        <dbReference type="ChEBI" id="CHEBI:15377"/>
        <dbReference type="ChEBI" id="CHEBI:15378"/>
        <dbReference type="ChEBI" id="CHEBI:30031"/>
        <dbReference type="ChEBI" id="CHEBI:57540"/>
        <dbReference type="ChEBI" id="CHEBI:57706"/>
        <dbReference type="ChEBI" id="CHEBI:57945"/>
        <dbReference type="EC" id="1.2.1.16"/>
    </reaction>
</comment>
<dbReference type="Gene3D" id="3.40.605.10">
    <property type="entry name" value="Aldehyde Dehydrogenase, Chain A, domain 1"/>
    <property type="match status" value="1"/>
</dbReference>
<dbReference type="NCBIfam" id="TIGR01780">
    <property type="entry name" value="SSADH"/>
    <property type="match status" value="1"/>
</dbReference>
<dbReference type="InterPro" id="IPR016161">
    <property type="entry name" value="Ald_DH/histidinol_DH"/>
</dbReference>
<accession>A0AAD9IAN9</accession>
<evidence type="ECO:0000256" key="2">
    <source>
        <dbReference type="ARBA" id="ARBA00009986"/>
    </source>
</evidence>
<dbReference type="InterPro" id="IPR016162">
    <property type="entry name" value="Ald_DH_N"/>
</dbReference>
<dbReference type="EC" id="1.2.1.24" evidence="3"/>
<evidence type="ECO:0000256" key="8">
    <source>
        <dbReference type="ARBA" id="ARBA00052698"/>
    </source>
</evidence>
<dbReference type="Pfam" id="PF00171">
    <property type="entry name" value="Aldedh"/>
    <property type="match status" value="1"/>
</dbReference>
<name>A0AAD9IAN9_9PEZI</name>
<dbReference type="Gene3D" id="3.40.309.10">
    <property type="entry name" value="Aldehyde Dehydrogenase, Chain A, domain 2"/>
    <property type="match status" value="1"/>
</dbReference>
<dbReference type="AlphaFoldDB" id="A0AAD9IAN9"/>
<dbReference type="InterPro" id="IPR029510">
    <property type="entry name" value="Ald_DH_CS_GLU"/>
</dbReference>
<feature type="compositionally biased region" description="Basic and acidic residues" evidence="12">
    <location>
        <begin position="696"/>
        <end position="715"/>
    </location>
</feature>
<dbReference type="InterPro" id="IPR016163">
    <property type="entry name" value="Ald_DH_C"/>
</dbReference>
<dbReference type="GO" id="GO:0009450">
    <property type="term" value="P:gamma-aminobutyric acid catabolic process"/>
    <property type="evidence" value="ECO:0007669"/>
    <property type="project" value="InterPro"/>
</dbReference>
<dbReference type="GO" id="GO:0004777">
    <property type="term" value="F:succinate-semialdehyde dehydrogenase (NAD+) activity"/>
    <property type="evidence" value="ECO:0007669"/>
    <property type="project" value="UniProtKB-EC"/>
</dbReference>
<dbReference type="PANTHER" id="PTHR43353">
    <property type="entry name" value="SUCCINATE-SEMIALDEHYDE DEHYDROGENASE, MITOCHONDRIAL"/>
    <property type="match status" value="1"/>
</dbReference>
<comment type="pathway">
    <text evidence="1">Amino-acid degradation; 4-aminobutanoate degradation.</text>
</comment>
<dbReference type="GO" id="GO:0005737">
    <property type="term" value="C:cytoplasm"/>
    <property type="evidence" value="ECO:0007669"/>
    <property type="project" value="TreeGrafter"/>
</dbReference>
<dbReference type="Proteomes" id="UP001217918">
    <property type="component" value="Unassembled WGS sequence"/>
</dbReference>
<keyword evidence="15" id="KW-1185">Reference proteome</keyword>
<evidence type="ECO:0000256" key="1">
    <source>
        <dbReference type="ARBA" id="ARBA00005176"/>
    </source>
</evidence>
<gene>
    <name evidence="14" type="ORF">P8C59_008043</name>
</gene>
<organism evidence="14 15">
    <name type="scientific">Phyllachora maydis</name>
    <dbReference type="NCBI Taxonomy" id="1825666"/>
    <lineage>
        <taxon>Eukaryota</taxon>
        <taxon>Fungi</taxon>
        <taxon>Dikarya</taxon>
        <taxon>Ascomycota</taxon>
        <taxon>Pezizomycotina</taxon>
        <taxon>Sordariomycetes</taxon>
        <taxon>Sordariomycetidae</taxon>
        <taxon>Phyllachorales</taxon>
        <taxon>Phyllachoraceae</taxon>
        <taxon>Phyllachora</taxon>
    </lineage>
</organism>
<feature type="region of interest" description="Disordered" evidence="12">
    <location>
        <begin position="536"/>
        <end position="600"/>
    </location>
</feature>
<dbReference type="PANTHER" id="PTHR43353:SF5">
    <property type="entry name" value="SUCCINATE-SEMIALDEHYDE DEHYDROGENASE, MITOCHONDRIAL"/>
    <property type="match status" value="1"/>
</dbReference>
<evidence type="ECO:0000256" key="3">
    <source>
        <dbReference type="ARBA" id="ARBA00013051"/>
    </source>
</evidence>
<evidence type="ECO:0000259" key="13">
    <source>
        <dbReference type="Pfam" id="PF00171"/>
    </source>
</evidence>
<dbReference type="PROSITE" id="PS00070">
    <property type="entry name" value="ALDEHYDE_DEHYDR_CYS"/>
    <property type="match status" value="1"/>
</dbReference>
<evidence type="ECO:0000313" key="14">
    <source>
        <dbReference type="EMBL" id="KAK2073794.1"/>
    </source>
</evidence>
<evidence type="ECO:0000256" key="11">
    <source>
        <dbReference type="RuleBase" id="RU003345"/>
    </source>
</evidence>
<dbReference type="EMBL" id="JAQQPM010000007">
    <property type="protein sequence ID" value="KAK2073794.1"/>
    <property type="molecule type" value="Genomic_DNA"/>
</dbReference>